<reference evidence="8 9" key="1">
    <citation type="journal article" date="2016" name="Nat. Commun.">
        <title>Thousands of microbial genomes shed light on interconnected biogeochemical processes in an aquifer system.</title>
        <authorList>
            <person name="Anantharaman K."/>
            <person name="Brown C.T."/>
            <person name="Hug L.A."/>
            <person name="Sharon I."/>
            <person name="Castelle C.J."/>
            <person name="Probst A.J."/>
            <person name="Thomas B.C."/>
            <person name="Singh A."/>
            <person name="Wilkins M.J."/>
            <person name="Karaoz U."/>
            <person name="Brodie E.L."/>
            <person name="Williams K.H."/>
            <person name="Hubbard S.S."/>
            <person name="Banfield J.F."/>
        </authorList>
    </citation>
    <scope>NUCLEOTIDE SEQUENCE [LARGE SCALE GENOMIC DNA]</scope>
</reference>
<comment type="caution">
    <text evidence="8">The sequence shown here is derived from an EMBL/GenBank/DDBJ whole genome shotgun (WGS) entry which is preliminary data.</text>
</comment>
<feature type="binding site" evidence="5">
    <location>
        <begin position="100"/>
        <end position="103"/>
    </location>
    <ligand>
        <name>(6S)-5,6,7,8-tetrahydrofolate</name>
        <dbReference type="ChEBI" id="CHEBI:57453"/>
    </ligand>
</feature>
<sequence length="279" mass="30828">MKVVFLGTPRLAQIVLEKLIASLYKPALVITAPNTKAGRGQKFQESPVKQTAKAHKIPVNSQLSGVDQNTDFVILVAYGQLIPKGILEIPKYGFVNVHPSLLPKYRGPSPIQSVILDGNKKTGISIIVLDEILDHGPILAKKEISIDSNDTHARLIEKLGKIGADLLIESLPKYLNGSLKPQKQNHQNATYTKKITKADGKIDLANPPNAKTLDRMIRAFYPWPSTWCKFTVKGSQFTVKLLPNKMLQPEGKRPMTIAEFKNGFPELAGQIQIILNGKR</sequence>
<comment type="similarity">
    <text evidence="1 5">Belongs to the Fmt family.</text>
</comment>
<evidence type="ECO:0000256" key="1">
    <source>
        <dbReference type="ARBA" id="ARBA00010699"/>
    </source>
</evidence>
<dbReference type="PANTHER" id="PTHR11138">
    <property type="entry name" value="METHIONYL-TRNA FORMYLTRANSFERASE"/>
    <property type="match status" value="1"/>
</dbReference>
<organism evidence="8 9">
    <name type="scientific">Candidatus Curtissbacteria bacterium RIFCSPHIGHO2_12_FULL_38_9b</name>
    <dbReference type="NCBI Taxonomy" id="1797720"/>
    <lineage>
        <taxon>Bacteria</taxon>
        <taxon>Candidatus Curtissiibacteriota</taxon>
    </lineage>
</organism>
<evidence type="ECO:0000313" key="8">
    <source>
        <dbReference type="EMBL" id="OGD95550.1"/>
    </source>
</evidence>
<dbReference type="Gene3D" id="3.40.50.12230">
    <property type="match status" value="1"/>
</dbReference>
<dbReference type="PANTHER" id="PTHR11138:SF5">
    <property type="entry name" value="METHIONYL-TRNA FORMYLTRANSFERASE, MITOCHONDRIAL"/>
    <property type="match status" value="1"/>
</dbReference>
<dbReference type="InterPro" id="IPR002376">
    <property type="entry name" value="Formyl_transf_N"/>
</dbReference>
<accession>A0A1F5GUI2</accession>
<dbReference type="SUPFAM" id="SSF50486">
    <property type="entry name" value="FMT C-terminal domain-like"/>
    <property type="match status" value="1"/>
</dbReference>
<dbReference type="Proteomes" id="UP000176666">
    <property type="component" value="Unassembled WGS sequence"/>
</dbReference>
<dbReference type="GO" id="GO:0004479">
    <property type="term" value="F:methionyl-tRNA formyltransferase activity"/>
    <property type="evidence" value="ECO:0007669"/>
    <property type="project" value="UniProtKB-UniRule"/>
</dbReference>
<evidence type="ECO:0000256" key="4">
    <source>
        <dbReference type="ARBA" id="ARBA00022917"/>
    </source>
</evidence>
<dbReference type="Pfam" id="PF00551">
    <property type="entry name" value="Formyl_trans_N"/>
    <property type="match status" value="1"/>
</dbReference>
<dbReference type="Pfam" id="PF02911">
    <property type="entry name" value="Formyl_trans_C"/>
    <property type="match status" value="1"/>
</dbReference>
<evidence type="ECO:0000256" key="2">
    <source>
        <dbReference type="ARBA" id="ARBA00012261"/>
    </source>
</evidence>
<dbReference type="InterPro" id="IPR036477">
    <property type="entry name" value="Formyl_transf_N_sf"/>
</dbReference>
<evidence type="ECO:0000256" key="3">
    <source>
        <dbReference type="ARBA" id="ARBA00022679"/>
    </source>
</evidence>
<evidence type="ECO:0000313" key="9">
    <source>
        <dbReference type="Proteomes" id="UP000176666"/>
    </source>
</evidence>
<dbReference type="HAMAP" id="MF_00182">
    <property type="entry name" value="Formyl_trans"/>
    <property type="match status" value="1"/>
</dbReference>
<dbReference type="NCBIfam" id="TIGR00460">
    <property type="entry name" value="fmt"/>
    <property type="match status" value="1"/>
</dbReference>
<name>A0A1F5GUI2_9BACT</name>
<evidence type="ECO:0000256" key="5">
    <source>
        <dbReference type="HAMAP-Rule" id="MF_00182"/>
    </source>
</evidence>
<dbReference type="InterPro" id="IPR011034">
    <property type="entry name" value="Formyl_transferase-like_C_sf"/>
</dbReference>
<dbReference type="InterPro" id="IPR005794">
    <property type="entry name" value="Fmt"/>
</dbReference>
<protein>
    <recommendedName>
        <fullName evidence="2 5">Methionyl-tRNA formyltransferase</fullName>
        <ecNumber evidence="2 5">2.1.2.9</ecNumber>
    </recommendedName>
</protein>
<evidence type="ECO:0000259" key="7">
    <source>
        <dbReference type="Pfam" id="PF02911"/>
    </source>
</evidence>
<comment type="catalytic activity">
    <reaction evidence="5">
        <text>L-methionyl-tRNA(fMet) + (6R)-10-formyltetrahydrofolate = N-formyl-L-methionyl-tRNA(fMet) + (6S)-5,6,7,8-tetrahydrofolate + H(+)</text>
        <dbReference type="Rhea" id="RHEA:24380"/>
        <dbReference type="Rhea" id="RHEA-COMP:9952"/>
        <dbReference type="Rhea" id="RHEA-COMP:9953"/>
        <dbReference type="ChEBI" id="CHEBI:15378"/>
        <dbReference type="ChEBI" id="CHEBI:57453"/>
        <dbReference type="ChEBI" id="CHEBI:78530"/>
        <dbReference type="ChEBI" id="CHEBI:78844"/>
        <dbReference type="ChEBI" id="CHEBI:195366"/>
        <dbReference type="EC" id="2.1.2.9"/>
    </reaction>
</comment>
<dbReference type="SUPFAM" id="SSF53328">
    <property type="entry name" value="Formyltransferase"/>
    <property type="match status" value="1"/>
</dbReference>
<feature type="domain" description="Formyl transferase N-terminal" evidence="6">
    <location>
        <begin position="1"/>
        <end position="170"/>
    </location>
</feature>
<dbReference type="AlphaFoldDB" id="A0A1F5GUI2"/>
<dbReference type="CDD" id="cd08646">
    <property type="entry name" value="FMT_core_Met-tRNA-FMT_N"/>
    <property type="match status" value="1"/>
</dbReference>
<dbReference type="InterPro" id="IPR041711">
    <property type="entry name" value="Met-tRNA-FMT_N"/>
</dbReference>
<gene>
    <name evidence="5" type="primary">fmt</name>
    <name evidence="8" type="ORF">A3F02_01115</name>
</gene>
<dbReference type="EC" id="2.1.2.9" evidence="2 5"/>
<proteinExistence type="inferred from homology"/>
<keyword evidence="3 5" id="KW-0808">Transferase</keyword>
<feature type="domain" description="Formyl transferase C-terminal" evidence="7">
    <location>
        <begin position="194"/>
        <end position="234"/>
    </location>
</feature>
<evidence type="ECO:0000259" key="6">
    <source>
        <dbReference type="Pfam" id="PF00551"/>
    </source>
</evidence>
<dbReference type="EMBL" id="MFBJ01000053">
    <property type="protein sequence ID" value="OGD95550.1"/>
    <property type="molecule type" value="Genomic_DNA"/>
</dbReference>
<dbReference type="InterPro" id="IPR005793">
    <property type="entry name" value="Formyl_trans_C"/>
</dbReference>
<keyword evidence="4 5" id="KW-0648">Protein biosynthesis</keyword>
<dbReference type="GO" id="GO:0005829">
    <property type="term" value="C:cytosol"/>
    <property type="evidence" value="ECO:0007669"/>
    <property type="project" value="TreeGrafter"/>
</dbReference>
<comment type="function">
    <text evidence="5">Attaches a formyl group to the free amino group of methionyl-tRNA(fMet). The formyl group appears to play a dual role in the initiator identity of N-formylmethionyl-tRNA by promoting its recognition by IF2 and preventing the misappropriation of this tRNA by the elongation apparatus.</text>
</comment>